<dbReference type="InterPro" id="IPR005204">
    <property type="entry name" value="Hemocyanin_N"/>
</dbReference>
<name>G5EKM4_PENJP</name>
<dbReference type="Pfam" id="PF03722">
    <property type="entry name" value="Hemocyanin_N"/>
    <property type="match status" value="1"/>
</dbReference>
<feature type="glycosylation site" description="N-linked (GlcNAc...) asparagine" evidence="9">
    <location>
        <position position="571"/>
    </location>
</feature>
<dbReference type="EvolutionaryTrace" id="G5EKM4"/>
<dbReference type="GO" id="GO:0005576">
    <property type="term" value="C:extracellular region"/>
    <property type="evidence" value="ECO:0007669"/>
    <property type="project" value="UniProtKB-SubCell"/>
</dbReference>
<feature type="glycosylation site" description="N-linked (GlcNAc...) asparagine" evidence="9">
    <location>
        <position position="491"/>
    </location>
</feature>
<feature type="chain" id="PRO_5003476324" evidence="6">
    <location>
        <begin position="19"/>
        <end position="708"/>
    </location>
</feature>
<feature type="glycosylation site" description="N-linked (GlcNAc...) asparagine" evidence="9">
    <location>
        <position position="448"/>
    </location>
</feature>
<dbReference type="PROSITE" id="PS00210">
    <property type="entry name" value="HEMOCYANIN_2"/>
    <property type="match status" value="1"/>
</dbReference>
<dbReference type="InterPro" id="IPR005203">
    <property type="entry name" value="Hemocyanin_C"/>
</dbReference>
<feature type="glycosylation site" description="N-linked (GlcNAc...) asparagine" evidence="9">
    <location>
        <position position="443"/>
    </location>
</feature>
<feature type="disulfide bond" evidence="9">
    <location>
        <begin position="593"/>
        <end position="640"/>
    </location>
</feature>
<feature type="glycosylation site" description="N-linked (GlcNAc...) asparagine" evidence="9">
    <location>
        <position position="338"/>
    </location>
</feature>
<feature type="disulfide bond" evidence="9">
    <location>
        <begin position="703"/>
        <end position="708"/>
    </location>
</feature>
<evidence type="ECO:0000256" key="4">
    <source>
        <dbReference type="ARBA" id="ARBA00023008"/>
    </source>
</evidence>
<organism evidence="8">
    <name type="scientific">Penaeus japonicus</name>
    <name type="common">Kuruma prawn</name>
    <name type="synonym">Marsupenaeus japonicus</name>
    <dbReference type="NCBI Taxonomy" id="27405"/>
    <lineage>
        <taxon>Eukaryota</taxon>
        <taxon>Metazoa</taxon>
        <taxon>Ecdysozoa</taxon>
        <taxon>Arthropoda</taxon>
        <taxon>Crustacea</taxon>
        <taxon>Multicrustacea</taxon>
        <taxon>Malacostraca</taxon>
        <taxon>Eumalacostraca</taxon>
        <taxon>Eucarida</taxon>
        <taxon>Decapoda</taxon>
        <taxon>Dendrobranchiata</taxon>
        <taxon>Penaeoidea</taxon>
        <taxon>Penaeidae</taxon>
        <taxon>Penaeus</taxon>
    </lineage>
</organism>
<proteinExistence type="evidence at protein level"/>
<dbReference type="PROSITE" id="PS00498">
    <property type="entry name" value="TYROSINASE_2"/>
    <property type="match status" value="1"/>
</dbReference>
<reference evidence="9" key="2">
    <citation type="journal article" date="2014" name="FEBS J.">
        <title>The crystal structure of a crustacean prophenoloxidase provides a clue to understanding the functionality of the type 3 copper proteins.</title>
        <authorList>
            <person name="Masuda T."/>
            <person name="Momoji K."/>
            <person name="Hirata T."/>
            <person name="Mikami B."/>
        </authorList>
    </citation>
    <scope>X-RAY CRYSTALLOGRAPHY (1.80 ANGSTROMS) OF 22-708</scope>
    <scope>GLYCOSYLATION AT ASN-338; ASN-443; ASN-448; ASN-491 AND ASN-571</scope>
    <scope>DISULFIDE BONDS</scope>
</reference>
<dbReference type="PRINTS" id="PR00187">
    <property type="entry name" value="HAEMOCYANIN"/>
</dbReference>
<evidence type="ECO:0000256" key="1">
    <source>
        <dbReference type="ARBA" id="ARBA00004613"/>
    </source>
</evidence>
<dbReference type="InterPro" id="IPR036697">
    <property type="entry name" value="Hemocyanin_N_sf"/>
</dbReference>
<feature type="domain" description="Tyrosinase copper-binding" evidence="7">
    <location>
        <begin position="411"/>
        <end position="422"/>
    </location>
</feature>
<dbReference type="Gene3D" id="2.60.40.1520">
    <property type="entry name" value="Hemocyanin, C-terminal domain"/>
    <property type="match status" value="1"/>
</dbReference>
<dbReference type="InterPro" id="IPR000896">
    <property type="entry name" value="Hemocyanin/hexamerin_mid_dom"/>
</dbReference>
<dbReference type="PROSITE" id="PS00209">
    <property type="entry name" value="HEMOCYANIN_1"/>
    <property type="match status" value="1"/>
</dbReference>
<dbReference type="EMBL" id="AB617654">
    <property type="protein sequence ID" value="BAL15152.1"/>
    <property type="molecule type" value="mRNA"/>
</dbReference>
<gene>
    <name evidence="8" type="primary">proPOb</name>
</gene>
<dbReference type="Gene3D" id="1.10.1280.10">
    <property type="entry name" value="Di-copper center containing domain from catechol oxidase"/>
    <property type="match status" value="1"/>
</dbReference>
<dbReference type="Pfam" id="PF03723">
    <property type="entry name" value="Hemocyanin_C"/>
    <property type="match status" value="1"/>
</dbReference>
<dbReference type="PDBsum" id="3WKY"/>
<dbReference type="SUPFAM" id="SSF48056">
    <property type="entry name" value="Di-copper centre-containing domain"/>
    <property type="match status" value="1"/>
</dbReference>
<dbReference type="InterPro" id="IPR014756">
    <property type="entry name" value="Ig_E-set"/>
</dbReference>
<evidence type="ECO:0007829" key="9">
    <source>
        <dbReference type="PDB" id="3WKY"/>
    </source>
</evidence>
<keyword evidence="6" id="KW-0732">Signal</keyword>
<dbReference type="GO" id="GO:0016491">
    <property type="term" value="F:oxidoreductase activity"/>
    <property type="evidence" value="ECO:0007669"/>
    <property type="project" value="InterPro"/>
</dbReference>
<evidence type="ECO:0000313" key="8">
    <source>
        <dbReference type="EMBL" id="BAL15152.1"/>
    </source>
</evidence>
<keyword evidence="5" id="KW-1015">Disulfide bond</keyword>
<dbReference type="SUPFAM" id="SSF48050">
    <property type="entry name" value="Hemocyanin, N-terminal domain"/>
    <property type="match status" value="1"/>
</dbReference>
<dbReference type="AlphaFoldDB" id="G5EKM4"/>
<dbReference type="Pfam" id="PF00372">
    <property type="entry name" value="Hemocyanin_M"/>
    <property type="match status" value="1"/>
</dbReference>
<dbReference type="SMR" id="G5EKM4"/>
<dbReference type="Gene3D" id="1.20.1370.10">
    <property type="entry name" value="Hemocyanin, N-terminal domain"/>
    <property type="match status" value="1"/>
</dbReference>
<dbReference type="MINT" id="G5EKM4"/>
<evidence type="ECO:0000256" key="6">
    <source>
        <dbReference type="SAM" id="SignalP"/>
    </source>
</evidence>
<dbReference type="GlyCosmos" id="G5EKM4">
    <property type="glycosylation" value="6 sites, No reported glycans"/>
</dbReference>
<keyword evidence="3" id="KW-0479">Metal-binding</keyword>
<dbReference type="InterPro" id="IPR008922">
    <property type="entry name" value="Di-copper_centre_dom_sf"/>
</dbReference>
<dbReference type="SUPFAM" id="SSF81296">
    <property type="entry name" value="E set domains"/>
    <property type="match status" value="1"/>
</dbReference>
<dbReference type="OrthoDB" id="6132182at2759"/>
<dbReference type="PDB" id="3WKY">
    <property type="method" value="X-ray"/>
    <property type="resolution" value="1.80 A"/>
    <property type="chains" value="A/B=22-708"/>
</dbReference>
<feature type="signal peptide" evidence="6">
    <location>
        <begin position="1"/>
        <end position="18"/>
    </location>
</feature>
<dbReference type="GO" id="GO:0046872">
    <property type="term" value="F:metal ion binding"/>
    <property type="evidence" value="ECO:0007669"/>
    <property type="project" value="UniProtKB-KW"/>
</dbReference>
<protein>
    <submittedName>
        <fullName evidence="8">Prophenoloxidase b</fullName>
    </submittedName>
</protein>
<keyword evidence="2" id="KW-0964">Secreted</keyword>
<reference evidence="8" key="1">
    <citation type="journal article" date="2012" name="Fish Shellfish Immunol.">
        <title>A novel type of prophenoloxidase from the kuruma prawn Marsupenaeus japonicus contributes to the melanization of plasma in crustaceans.</title>
        <authorList>
            <person name="Masuda T."/>
            <person name="Otomo R."/>
            <person name="Kuyama H."/>
            <person name="Momoji K."/>
            <person name="Tonomoto M."/>
            <person name="Sakai S."/>
            <person name="Nishimura O."/>
            <person name="Sugawara T."/>
            <person name="Hirata T."/>
        </authorList>
    </citation>
    <scope>NUCLEOTIDE SEQUENCE</scope>
</reference>
<evidence type="ECO:0000259" key="7">
    <source>
        <dbReference type="PROSITE" id="PS00498"/>
    </source>
</evidence>
<dbReference type="PANTHER" id="PTHR11511:SF4">
    <property type="entry name" value="PHENOLOXIDASE 2-RELATED"/>
    <property type="match status" value="1"/>
</dbReference>
<keyword evidence="4" id="KW-0186">Copper</keyword>
<dbReference type="InterPro" id="IPR002227">
    <property type="entry name" value="Tyrosinase_Cu-bd"/>
</dbReference>
<comment type="subcellular location">
    <subcellularLocation>
        <location evidence="1">Secreted</location>
    </subcellularLocation>
</comment>
<evidence type="ECO:0000256" key="5">
    <source>
        <dbReference type="ARBA" id="ARBA00023157"/>
    </source>
</evidence>
<evidence type="ECO:0000256" key="3">
    <source>
        <dbReference type="ARBA" id="ARBA00022723"/>
    </source>
</evidence>
<evidence type="ECO:0000256" key="2">
    <source>
        <dbReference type="ARBA" id="ARBA00022525"/>
    </source>
</evidence>
<keyword evidence="9" id="KW-0002">3D-structure</keyword>
<dbReference type="InterPro" id="IPR013788">
    <property type="entry name" value="Hemocyanin/hexamerin"/>
</dbReference>
<accession>G5EKM4</accession>
<sequence>MLKFHLMTLVFLTSGIFSSSTVELWPSMDEELRQLFYLPYESTSTLADRLGIQLPPLELSPETGTAVTVLDPELKAKLGSALSIPEGIPFFAFNKQHSQAVKDLSKVFIEAKSLNVLKDVAIMVKDHVNSAVFLAALYHTYYERKDLSPGDTPPLPTVLPDRFVPTFIINKAKKLAKSAIINNQTEVVVEWHSDETGLSSRSPEHRVSYWREDMNLNSFHWHWHLSNPYYIEPGDRDRRGELFYYMHHNLVARYNMERLSLNLKPVKAFEDWRIPVQDGYFPHLTTGNGQEWSSRQDSTFFQDIREIPLVDSNYVSQLEMWRTHLYHGIDVGYLIHENGSYVRLTDNPEVGEDYGINLVGEALEAGDSVNPDVYGNIHNLGHDFLGQSHDPAKKHSTTSGVMGAVETAVRDPVFFRWHKFIDNVFHRYKLTQPPYTPRQLSGNITVLNVTVQEEHWIDDYVSPENLLHTFFTPKTFNSSSGIDFRLKRDDNITVHIKSNFLEHPDFSYTITVNNPTSDFKRMKLRIFLAPKFDEEGVKMNYASLLRYWTEVDVFETDPIAPGIAYITRHSNESSILSTSHEGDKKTAFAFSGCSWPQNLQVPRGTQDGMNFHFFVMATDVPLISLTSHEPGTRKSSSSFCGRPDQPIPDPWPMGYPLERRSSKATIEDFVDEHPNMMLQEVTITHLRDPSSVLRRPISERKECLLFTC</sequence>
<dbReference type="InterPro" id="IPR037020">
    <property type="entry name" value="Hemocyanin_C_sf"/>
</dbReference>
<dbReference type="PANTHER" id="PTHR11511">
    <property type="entry name" value="LARVAL STORAGE PROTEIN/PHENOLOXIDASE"/>
    <property type="match status" value="1"/>
</dbReference>